<dbReference type="SMART" id="SM00342">
    <property type="entry name" value="HTH_ARAC"/>
    <property type="match status" value="1"/>
</dbReference>
<dbReference type="Pfam" id="PF02743">
    <property type="entry name" value="dCache_1"/>
    <property type="match status" value="1"/>
</dbReference>
<keyword evidence="7 9" id="KW-0472">Membrane</keyword>
<evidence type="ECO:0000313" key="12">
    <source>
        <dbReference type="Proteomes" id="UP000632125"/>
    </source>
</evidence>
<dbReference type="Gene3D" id="1.10.10.60">
    <property type="entry name" value="Homeodomain-like"/>
    <property type="match status" value="2"/>
</dbReference>
<feature type="transmembrane region" description="Helical" evidence="9">
    <location>
        <begin position="12"/>
        <end position="33"/>
    </location>
</feature>
<dbReference type="InterPro" id="IPR018060">
    <property type="entry name" value="HTH_AraC"/>
</dbReference>
<evidence type="ECO:0000259" key="10">
    <source>
        <dbReference type="PROSITE" id="PS01124"/>
    </source>
</evidence>
<protein>
    <submittedName>
        <fullName evidence="11">Helix-turn-helix domain-containing protein</fullName>
    </submittedName>
</protein>
<proteinExistence type="predicted"/>
<sequence length="755" mass="85907">MRFRSSSYLLKLMVLSFLIGTVPVILLGTFAYYNASRTVQEKVDESNKLLLQQMQMRAEQTLRTIDNSATQLLQSPVVTGAFDKDISSRDFQLVHELYDGISRIQTYELGIRDVFLFSLNKNWIVSSGGVNEYSVPAFRPLLETFSRMPEGSFWTSGSEALPNALPSVYFVKKYPINAVNPTGIICVVLSTDVMKELDAFLNGKLGSAFILDRNANVIVDRDRTRLGSSMSEQLYLQPFLETKEPIGQYATKRDGEVVTVTYRKSAYNGWSYVSVTSNEQVNEQNKIIGWLTLLVCMAILLVTLLVAWFGSKKMYSPIRSIYSALASLPSPGDEGKRSGELQVIGERVDYLIRNQSLIMNELKGQQIQLKEFFMQKLFGGTIQPAKFEEKLSLYGLEEPWPSMCVIAIQIDTLKDTRYEEANRDLLMFAVSNIVGELVPAEQRLLPIVHADCQVTVIGSSKAGADFKEQIFNLSDEIQKAIDQYLEMKVSIGISRPFSSFAETQQALYEAQASLKYRVGLGQQSILFIEDVQPQKSNPNRYPAAGEQALLDAIRAGNAEQSELALKQFIGALFQPGARHRDYQLSLLRLLIGLLKFGQELTIPMDRIEEDEAALIQSLFKLRNVREIEHWFWSIFVDPYIRKLGTRRDSQFKHISEAVVDMIRREFDSALTLEECSSRINYHPHYVSRVFRQETGINFGEYLTQYRIDMAKKWLKESDLKIVEIAERLQYNNSANFIRSFRKTVGMTPGQFREEA</sequence>
<accession>A0A927CI73</accession>
<evidence type="ECO:0000256" key="8">
    <source>
        <dbReference type="ARBA" id="ARBA00023163"/>
    </source>
</evidence>
<dbReference type="AlphaFoldDB" id="A0A927CI73"/>
<name>A0A927CI73_9BACL</name>
<keyword evidence="4 9" id="KW-1133">Transmembrane helix</keyword>
<evidence type="ECO:0000256" key="2">
    <source>
        <dbReference type="ARBA" id="ARBA00022475"/>
    </source>
</evidence>
<dbReference type="Pfam" id="PF17853">
    <property type="entry name" value="GGDEF_2"/>
    <property type="match status" value="1"/>
</dbReference>
<organism evidence="11 12">
    <name type="scientific">Paenibacillus arenilitoris</name>
    <dbReference type="NCBI Taxonomy" id="2772299"/>
    <lineage>
        <taxon>Bacteria</taxon>
        <taxon>Bacillati</taxon>
        <taxon>Bacillota</taxon>
        <taxon>Bacilli</taxon>
        <taxon>Bacillales</taxon>
        <taxon>Paenibacillaceae</taxon>
        <taxon>Paenibacillus</taxon>
    </lineage>
</organism>
<evidence type="ECO:0000256" key="4">
    <source>
        <dbReference type="ARBA" id="ARBA00022989"/>
    </source>
</evidence>
<comment type="caution">
    <text evidence="11">The sequence shown here is derived from an EMBL/GenBank/DDBJ whole genome shotgun (WGS) entry which is preliminary data.</text>
</comment>
<dbReference type="InterPro" id="IPR020449">
    <property type="entry name" value="Tscrpt_reg_AraC-type_HTH"/>
</dbReference>
<evidence type="ECO:0000256" key="3">
    <source>
        <dbReference type="ARBA" id="ARBA00022692"/>
    </source>
</evidence>
<keyword evidence="2" id="KW-1003">Cell membrane</keyword>
<dbReference type="PROSITE" id="PS00041">
    <property type="entry name" value="HTH_ARAC_FAMILY_1"/>
    <property type="match status" value="1"/>
</dbReference>
<evidence type="ECO:0000256" key="1">
    <source>
        <dbReference type="ARBA" id="ARBA00004651"/>
    </source>
</evidence>
<evidence type="ECO:0000313" key="11">
    <source>
        <dbReference type="EMBL" id="MBD2867127.1"/>
    </source>
</evidence>
<evidence type="ECO:0000256" key="7">
    <source>
        <dbReference type="ARBA" id="ARBA00023136"/>
    </source>
</evidence>
<dbReference type="InterPro" id="IPR018062">
    <property type="entry name" value="HTH_AraC-typ_CS"/>
</dbReference>
<evidence type="ECO:0000256" key="9">
    <source>
        <dbReference type="SAM" id="Phobius"/>
    </source>
</evidence>
<dbReference type="SUPFAM" id="SSF46689">
    <property type="entry name" value="Homeodomain-like"/>
    <property type="match status" value="2"/>
</dbReference>
<feature type="transmembrane region" description="Helical" evidence="9">
    <location>
        <begin position="287"/>
        <end position="309"/>
    </location>
</feature>
<gene>
    <name evidence="11" type="ORF">IDH41_00955</name>
</gene>
<evidence type="ECO:0000256" key="5">
    <source>
        <dbReference type="ARBA" id="ARBA00023015"/>
    </source>
</evidence>
<dbReference type="PRINTS" id="PR00032">
    <property type="entry name" value="HTHARAC"/>
</dbReference>
<dbReference type="PANTHER" id="PTHR43280:SF10">
    <property type="entry name" value="REGULATORY PROTEIN POCR"/>
    <property type="match status" value="1"/>
</dbReference>
<evidence type="ECO:0000256" key="6">
    <source>
        <dbReference type="ARBA" id="ARBA00023125"/>
    </source>
</evidence>
<keyword evidence="6" id="KW-0238">DNA-binding</keyword>
<dbReference type="GO" id="GO:0043565">
    <property type="term" value="F:sequence-specific DNA binding"/>
    <property type="evidence" value="ECO:0007669"/>
    <property type="project" value="InterPro"/>
</dbReference>
<dbReference type="PROSITE" id="PS01124">
    <property type="entry name" value="HTH_ARAC_FAMILY_2"/>
    <property type="match status" value="1"/>
</dbReference>
<dbReference type="InterPro" id="IPR041522">
    <property type="entry name" value="CdaR_GGDEF"/>
</dbReference>
<dbReference type="InterPro" id="IPR009057">
    <property type="entry name" value="Homeodomain-like_sf"/>
</dbReference>
<keyword evidence="12" id="KW-1185">Reference proteome</keyword>
<dbReference type="Proteomes" id="UP000632125">
    <property type="component" value="Unassembled WGS sequence"/>
</dbReference>
<dbReference type="EMBL" id="JACXIY010000001">
    <property type="protein sequence ID" value="MBD2867127.1"/>
    <property type="molecule type" value="Genomic_DNA"/>
</dbReference>
<dbReference type="GO" id="GO:0003700">
    <property type="term" value="F:DNA-binding transcription factor activity"/>
    <property type="evidence" value="ECO:0007669"/>
    <property type="project" value="InterPro"/>
</dbReference>
<dbReference type="Gene3D" id="3.30.450.20">
    <property type="entry name" value="PAS domain"/>
    <property type="match status" value="1"/>
</dbReference>
<dbReference type="PANTHER" id="PTHR43280">
    <property type="entry name" value="ARAC-FAMILY TRANSCRIPTIONAL REGULATOR"/>
    <property type="match status" value="1"/>
</dbReference>
<keyword evidence="3 9" id="KW-0812">Transmembrane</keyword>
<comment type="subcellular location">
    <subcellularLocation>
        <location evidence="1">Cell membrane</location>
        <topology evidence="1">Multi-pass membrane protein</topology>
    </subcellularLocation>
</comment>
<feature type="domain" description="HTH araC/xylS-type" evidence="10">
    <location>
        <begin position="656"/>
        <end position="754"/>
    </location>
</feature>
<dbReference type="InterPro" id="IPR033479">
    <property type="entry name" value="dCache_1"/>
</dbReference>
<dbReference type="GO" id="GO:0005886">
    <property type="term" value="C:plasma membrane"/>
    <property type="evidence" value="ECO:0007669"/>
    <property type="project" value="UniProtKB-SubCell"/>
</dbReference>
<keyword evidence="5" id="KW-0805">Transcription regulation</keyword>
<reference evidence="11" key="1">
    <citation type="submission" date="2020-09" db="EMBL/GenBank/DDBJ databases">
        <title>A novel bacterium of genus Paenibacillus, isolated from South China Sea.</title>
        <authorList>
            <person name="Huang H."/>
            <person name="Mo K."/>
            <person name="Hu Y."/>
        </authorList>
    </citation>
    <scope>NUCLEOTIDE SEQUENCE</scope>
    <source>
        <strain evidence="11">IB182493</strain>
    </source>
</reference>
<dbReference type="RefSeq" id="WP_190857414.1">
    <property type="nucleotide sequence ID" value="NZ_JACXIY010000001.1"/>
</dbReference>
<keyword evidence="8" id="KW-0804">Transcription</keyword>
<dbReference type="Pfam" id="PF12833">
    <property type="entry name" value="HTH_18"/>
    <property type="match status" value="1"/>
</dbReference>